<accession>A0ABY8NEF4</accession>
<dbReference type="RefSeq" id="WP_280318990.1">
    <property type="nucleotide sequence ID" value="NZ_CP118605.1"/>
</dbReference>
<gene>
    <name evidence="4" type="ORF">PVT68_13815</name>
</gene>
<dbReference type="Pfam" id="PF01636">
    <property type="entry name" value="APH"/>
    <property type="match status" value="1"/>
</dbReference>
<dbReference type="InterPro" id="IPR002575">
    <property type="entry name" value="Aminoglycoside_PTrfase"/>
</dbReference>
<organism evidence="4 5">
    <name type="scientific">Microbulbifer bruguierae</name>
    <dbReference type="NCBI Taxonomy" id="3029061"/>
    <lineage>
        <taxon>Bacteria</taxon>
        <taxon>Pseudomonadati</taxon>
        <taxon>Pseudomonadota</taxon>
        <taxon>Gammaproteobacteria</taxon>
        <taxon>Cellvibrionales</taxon>
        <taxon>Microbulbiferaceae</taxon>
        <taxon>Microbulbifer</taxon>
    </lineage>
</organism>
<proteinExistence type="predicted"/>
<dbReference type="PANTHER" id="PTHR33540:SF1">
    <property type="entry name" value="N-ACETYLMURAMATE_N-ACETYLGLUCOSAMINE KINASE"/>
    <property type="match status" value="1"/>
</dbReference>
<name>A0ABY8NEF4_9GAMM</name>
<keyword evidence="5" id="KW-1185">Reference proteome</keyword>
<sequence>MSECVTEAPDERREQLRQWAARALQAGHEPLQLPPLESRLHLQPLSGDAGFRRYFRTDTSPSLIAVDSPPQKTNVNRFVALADYLRRNGIHTPLVIAADIERGYMLLEDLGDTQLLRELNADSVAGLYAEVMNELLCLQQINRAEGLFPPYSRELLHMEMSLLPEWLIGKLLGRELDESEHQLLERTFALLLDSAAAQPQVLVHRDYHSRNLMIRDGERPGVVDFQDAVWGPVAYDVVSLLRDCYIRWPQEQVENWALAYASLAMDAGVVPEVTPETFLRWFDWMGLQRHFKVLGLFPRLCLRDGKRGYLPDLPLVIRYTLEVCDKYLELQPFADWFRQEILPLIETQEWYRDYRTAGERAAVVTEAPQIRKAP</sequence>
<protein>
    <submittedName>
        <fullName evidence="4">Phosphotransferase</fullName>
    </submittedName>
</protein>
<dbReference type="Gene3D" id="3.90.1200.10">
    <property type="match status" value="1"/>
</dbReference>
<reference evidence="4 5" key="1">
    <citation type="submission" date="2023-02" db="EMBL/GenBank/DDBJ databases">
        <title>Description and genomic characterization of Microbulbifer bruguierae sp. nov., isolated from the sediment of mangrove plant Bruguiera sexangula.</title>
        <authorList>
            <person name="Long M."/>
        </authorList>
    </citation>
    <scope>NUCLEOTIDE SEQUENCE [LARGE SCALE GENOMIC DNA]</scope>
    <source>
        <strain evidence="4 5">H12</strain>
    </source>
</reference>
<evidence type="ECO:0000313" key="5">
    <source>
        <dbReference type="Proteomes" id="UP001236500"/>
    </source>
</evidence>
<evidence type="ECO:0000313" key="4">
    <source>
        <dbReference type="EMBL" id="WGL15843.1"/>
    </source>
</evidence>
<evidence type="ECO:0000256" key="2">
    <source>
        <dbReference type="ARBA" id="ARBA00022840"/>
    </source>
</evidence>
<dbReference type="PANTHER" id="PTHR33540">
    <property type="entry name" value="TRNA THREONYLCARBAMOYLADENOSINE BIOSYNTHESIS PROTEIN TSAE"/>
    <property type="match status" value="1"/>
</dbReference>
<evidence type="ECO:0000259" key="3">
    <source>
        <dbReference type="Pfam" id="PF01636"/>
    </source>
</evidence>
<dbReference type="Gene3D" id="3.30.200.20">
    <property type="entry name" value="Phosphorylase Kinase, domain 1"/>
    <property type="match status" value="1"/>
</dbReference>
<dbReference type="EMBL" id="CP118605">
    <property type="protein sequence ID" value="WGL15843.1"/>
    <property type="molecule type" value="Genomic_DNA"/>
</dbReference>
<dbReference type="SUPFAM" id="SSF56112">
    <property type="entry name" value="Protein kinase-like (PK-like)"/>
    <property type="match status" value="1"/>
</dbReference>
<dbReference type="Proteomes" id="UP001236500">
    <property type="component" value="Chromosome"/>
</dbReference>
<keyword evidence="1" id="KW-0547">Nucleotide-binding</keyword>
<feature type="domain" description="Aminoglycoside phosphotransferase" evidence="3">
    <location>
        <begin position="42"/>
        <end position="260"/>
    </location>
</feature>
<keyword evidence="2" id="KW-0067">ATP-binding</keyword>
<dbReference type="InterPro" id="IPR011009">
    <property type="entry name" value="Kinase-like_dom_sf"/>
</dbReference>
<evidence type="ECO:0000256" key="1">
    <source>
        <dbReference type="ARBA" id="ARBA00022741"/>
    </source>
</evidence>